<reference evidence="2 3" key="1">
    <citation type="submission" date="2018-08" db="EMBL/GenBank/DDBJ databases">
        <title>Paenibacillus sp. M4BSY-1, whole genome shotgun sequence.</title>
        <authorList>
            <person name="Tuo L."/>
        </authorList>
    </citation>
    <scope>NUCLEOTIDE SEQUENCE [LARGE SCALE GENOMIC DNA]</scope>
    <source>
        <strain evidence="2 3">M4BSY-1</strain>
    </source>
</reference>
<proteinExistence type="predicted"/>
<evidence type="ECO:0000256" key="1">
    <source>
        <dbReference type="SAM" id="SignalP"/>
    </source>
</evidence>
<dbReference type="AlphaFoldDB" id="A0A371P0N5"/>
<dbReference type="Proteomes" id="UP000261905">
    <property type="component" value="Unassembled WGS sequence"/>
</dbReference>
<protein>
    <recommendedName>
        <fullName evidence="4">Lipoprotein</fullName>
    </recommendedName>
</protein>
<feature type="signal peptide" evidence="1">
    <location>
        <begin position="1"/>
        <end position="26"/>
    </location>
</feature>
<feature type="chain" id="PRO_5016705065" description="Lipoprotein" evidence="1">
    <location>
        <begin position="27"/>
        <end position="210"/>
    </location>
</feature>
<evidence type="ECO:0000313" key="3">
    <source>
        <dbReference type="Proteomes" id="UP000261905"/>
    </source>
</evidence>
<keyword evidence="1" id="KW-0732">Signal</keyword>
<keyword evidence="3" id="KW-1185">Reference proteome</keyword>
<gene>
    <name evidence="2" type="ORF">DX130_25965</name>
</gene>
<evidence type="ECO:0008006" key="4">
    <source>
        <dbReference type="Google" id="ProtNLM"/>
    </source>
</evidence>
<dbReference type="OrthoDB" id="2549353at2"/>
<accession>A0A371P0N5</accession>
<comment type="caution">
    <text evidence="2">The sequence shown here is derived from an EMBL/GenBank/DDBJ whole genome shotgun (WGS) entry which is preliminary data.</text>
</comment>
<evidence type="ECO:0000313" key="2">
    <source>
        <dbReference type="EMBL" id="REK69178.1"/>
    </source>
</evidence>
<dbReference type="RefSeq" id="WP_116050304.1">
    <property type="nucleotide sequence ID" value="NZ_QUBQ01000010.1"/>
</dbReference>
<name>A0A371P0N5_9BACL</name>
<organism evidence="2 3">
    <name type="scientific">Paenibacillus paeoniae</name>
    <dbReference type="NCBI Taxonomy" id="2292705"/>
    <lineage>
        <taxon>Bacteria</taxon>
        <taxon>Bacillati</taxon>
        <taxon>Bacillota</taxon>
        <taxon>Bacilli</taxon>
        <taxon>Bacillales</taxon>
        <taxon>Paenibacillaceae</taxon>
        <taxon>Paenibacillus</taxon>
    </lineage>
</organism>
<sequence length="210" mass="23463">MKSFKKKIIFGAFIVFLITSTAIVWANPSQLTPFWMKDADDHVNQSILEKQSADQTIEMESTTESSNEQYVKEAHNQTQVDQLLGLEKDKSLGIGVWKREALQIIGKLPKDQQRLTFTSAKEIINGSKSKDVIDISFSFNEIAGAPDWEGGSGISRTIYFTDEAKNEAIYILYNDIKHVFTDNAGNQVSISLLDENKNVSPSATQLPVTK</sequence>
<dbReference type="EMBL" id="QUBQ01000010">
    <property type="protein sequence ID" value="REK69178.1"/>
    <property type="molecule type" value="Genomic_DNA"/>
</dbReference>